<dbReference type="EMBL" id="AMCI01005875">
    <property type="protein sequence ID" value="EJW95315.1"/>
    <property type="molecule type" value="Genomic_DNA"/>
</dbReference>
<proteinExistence type="predicted"/>
<evidence type="ECO:0000313" key="2">
    <source>
        <dbReference type="EMBL" id="EJW95315.1"/>
    </source>
</evidence>
<dbReference type="AlphaFoldDB" id="J9C642"/>
<accession>J9C642</accession>
<protein>
    <submittedName>
        <fullName evidence="2">Uncharacterized protein</fullName>
    </submittedName>
</protein>
<name>J9C642_9ZZZZ</name>
<evidence type="ECO:0000256" key="1">
    <source>
        <dbReference type="SAM" id="MobiDB-lite"/>
    </source>
</evidence>
<gene>
    <name evidence="2" type="ORF">EVA_16579</name>
</gene>
<organism evidence="2">
    <name type="scientific">gut metagenome</name>
    <dbReference type="NCBI Taxonomy" id="749906"/>
    <lineage>
        <taxon>unclassified sequences</taxon>
        <taxon>metagenomes</taxon>
        <taxon>organismal metagenomes</taxon>
    </lineage>
</organism>
<reference evidence="2" key="1">
    <citation type="journal article" date="2012" name="PLoS ONE">
        <title>Gene sets for utilization of primary and secondary nutrition supplies in the distal gut of endangered iberian lynx.</title>
        <authorList>
            <person name="Alcaide M."/>
            <person name="Messina E."/>
            <person name="Richter M."/>
            <person name="Bargiela R."/>
            <person name="Peplies J."/>
            <person name="Huws S.A."/>
            <person name="Newbold C.J."/>
            <person name="Golyshin P.N."/>
            <person name="Simon M.A."/>
            <person name="Lopez G."/>
            <person name="Yakimov M.M."/>
            <person name="Ferrer M."/>
        </authorList>
    </citation>
    <scope>NUCLEOTIDE SEQUENCE</scope>
</reference>
<comment type="caution">
    <text evidence="2">The sequence shown here is derived from an EMBL/GenBank/DDBJ whole genome shotgun (WGS) entry which is preliminary data.</text>
</comment>
<sequence>MHQPYKGPALPRWSFGDPVRPRSHPHTSQGCGQKGSLLHPAQGSPAEPPYPHLARQRSAYGCFQWHQRPCRG</sequence>
<feature type="region of interest" description="Disordered" evidence="1">
    <location>
        <begin position="1"/>
        <end position="53"/>
    </location>
</feature>